<reference evidence="8" key="2">
    <citation type="journal article" date="2021" name="Microbiome">
        <title>Successional dynamics and alternative stable states in a saline activated sludge microbial community over 9 years.</title>
        <authorList>
            <person name="Wang Y."/>
            <person name="Ye J."/>
            <person name="Ju F."/>
            <person name="Liu L."/>
            <person name="Boyd J.A."/>
            <person name="Deng Y."/>
            <person name="Parks D.H."/>
            <person name="Jiang X."/>
            <person name="Yin X."/>
            <person name="Woodcroft B.J."/>
            <person name="Tyson G.W."/>
            <person name="Hugenholtz P."/>
            <person name="Polz M.F."/>
            <person name="Zhang T."/>
        </authorList>
    </citation>
    <scope>NUCLEOTIDE SEQUENCE</scope>
    <source>
        <strain evidence="8">HKST-UBA14</strain>
    </source>
</reference>
<keyword evidence="2 6" id="KW-0819">tRNA processing</keyword>
<dbReference type="GO" id="GO:0002949">
    <property type="term" value="P:tRNA threonylcarbamoyladenosine modification"/>
    <property type="evidence" value="ECO:0007669"/>
    <property type="project" value="UniProtKB-UniRule"/>
</dbReference>
<dbReference type="SUPFAM" id="SSF53067">
    <property type="entry name" value="Actin-like ATPase domain"/>
    <property type="match status" value="2"/>
</dbReference>
<comment type="cofactor">
    <cofactor evidence="6">
        <name>Fe(2+)</name>
        <dbReference type="ChEBI" id="CHEBI:29033"/>
    </cofactor>
    <text evidence="6">Binds 1 Fe(2+) ion per subunit.</text>
</comment>
<dbReference type="InterPro" id="IPR043129">
    <property type="entry name" value="ATPase_NBD"/>
</dbReference>
<dbReference type="EMBL" id="JAGQLK010000005">
    <property type="protein sequence ID" value="MCA9382812.1"/>
    <property type="molecule type" value="Genomic_DNA"/>
</dbReference>
<sequence length="367" mass="40286">MRIKSENTKIIMGIDTSCDETSVGIVCGTKILSNIVSSQVELHRKWGGVVPGIARRAHKDMIDNVVKEALKRASINYKQDITYGSLDAIAVTQGPGLAIALEVGITKAKEISLENNIPLIAVNHMEGHLLSSLAANLNDEAPLVLTEKDFPVIGFLISGKHTQILEMNNFGEYQIIGDTLDDAVGEAYDKVARMIGLGYPGGRVLTEFAKKGNPDAFDFPIPLKGDPRLSFSFSGLKTAVFYTVKKIEEEHSSLTQTQVYDIAASFEKSAILHLQDKLRKALESKSYSKLLVGGGVGASPKVRAGLREVAKEYDLEIFFPFDKRLYGDNGAMIAIAGYYKALRGEFWQDSFDALDRVPRLSLQKIEE</sequence>
<keyword evidence="4 6" id="KW-0012">Acyltransferase</keyword>
<organism evidence="8 9">
    <name type="scientific">Candidatus Dojkabacteria bacterium</name>
    <dbReference type="NCBI Taxonomy" id="2099670"/>
    <lineage>
        <taxon>Bacteria</taxon>
        <taxon>Candidatus Dojkabacteria</taxon>
    </lineage>
</organism>
<dbReference type="InterPro" id="IPR000905">
    <property type="entry name" value="Gcp-like_dom"/>
</dbReference>
<dbReference type="NCBIfam" id="TIGR03723">
    <property type="entry name" value="T6A_TsaD_YgjD"/>
    <property type="match status" value="1"/>
</dbReference>
<feature type="binding site" evidence="6">
    <location>
        <position position="328"/>
    </location>
    <ligand>
        <name>Fe cation</name>
        <dbReference type="ChEBI" id="CHEBI:24875"/>
    </ligand>
</feature>
<feature type="binding site" evidence="6">
    <location>
        <position position="189"/>
    </location>
    <ligand>
        <name>substrate</name>
    </ligand>
</feature>
<comment type="function">
    <text evidence="6">Required for the formation of a threonylcarbamoyl group on adenosine at position 37 (t(6)A37) in tRNAs that read codons beginning with adenine. Is involved in the transfer of the threonylcarbamoyl moiety of threonylcarbamoyl-AMP (TC-AMP) to the N6 group of A37, together with TsaE and TsaB. TsaD likely plays a direct catalytic role in this reaction.</text>
</comment>
<gene>
    <name evidence="6 8" type="primary">tsaD</name>
    <name evidence="8" type="ORF">KC909_00440</name>
</gene>
<feature type="binding site" evidence="6">
    <location>
        <position position="128"/>
    </location>
    <ligand>
        <name>Fe cation</name>
        <dbReference type="ChEBI" id="CHEBI:24875"/>
    </ligand>
</feature>
<evidence type="ECO:0000256" key="2">
    <source>
        <dbReference type="ARBA" id="ARBA00022694"/>
    </source>
</evidence>
<comment type="subcellular location">
    <subcellularLocation>
        <location evidence="6">Cytoplasm</location>
    </subcellularLocation>
</comment>
<dbReference type="PANTHER" id="PTHR11735">
    <property type="entry name" value="TRNA N6-ADENOSINE THREONYLCARBAMOYLTRANSFERASE"/>
    <property type="match status" value="1"/>
</dbReference>
<evidence type="ECO:0000256" key="6">
    <source>
        <dbReference type="HAMAP-Rule" id="MF_01445"/>
    </source>
</evidence>
<keyword evidence="6" id="KW-0408">Iron</keyword>
<evidence type="ECO:0000313" key="8">
    <source>
        <dbReference type="EMBL" id="MCA9382812.1"/>
    </source>
</evidence>
<dbReference type="FunFam" id="3.30.420.40:FF:000012">
    <property type="entry name" value="tRNA N6-adenosine threonylcarbamoyltransferase"/>
    <property type="match status" value="1"/>
</dbReference>
<comment type="caution">
    <text evidence="6">Lacks conserved residue(s) required for the propagation of feature annotation.</text>
</comment>
<dbReference type="GO" id="GO:0061711">
    <property type="term" value="F:tRNA N(6)-L-threonylcarbamoyladenine synthase activity"/>
    <property type="evidence" value="ECO:0007669"/>
    <property type="project" value="UniProtKB-EC"/>
</dbReference>
<dbReference type="PRINTS" id="PR00789">
    <property type="entry name" value="OSIALOPTASE"/>
</dbReference>
<proteinExistence type="inferred from homology"/>
<dbReference type="InterPro" id="IPR022450">
    <property type="entry name" value="TsaD"/>
</dbReference>
<dbReference type="AlphaFoldDB" id="A0A955RIJ2"/>
<reference evidence="8" key="1">
    <citation type="submission" date="2020-04" db="EMBL/GenBank/DDBJ databases">
        <authorList>
            <person name="Zhang T."/>
        </authorList>
    </citation>
    <scope>NUCLEOTIDE SEQUENCE</scope>
    <source>
        <strain evidence="8">HKST-UBA14</strain>
    </source>
</reference>
<keyword evidence="3 6" id="KW-0479">Metal-binding</keyword>
<dbReference type="NCBIfam" id="TIGR00329">
    <property type="entry name" value="gcp_kae1"/>
    <property type="match status" value="1"/>
</dbReference>
<evidence type="ECO:0000313" key="9">
    <source>
        <dbReference type="Proteomes" id="UP000783287"/>
    </source>
</evidence>
<comment type="caution">
    <text evidence="8">The sequence shown here is derived from an EMBL/GenBank/DDBJ whole genome shotgun (WGS) entry which is preliminary data.</text>
</comment>
<keyword evidence="6" id="KW-0963">Cytoplasm</keyword>
<feature type="binding site" evidence="6">
    <location>
        <begin position="156"/>
        <end position="160"/>
    </location>
    <ligand>
        <name>substrate</name>
    </ligand>
</feature>
<keyword evidence="1 6" id="KW-0808">Transferase</keyword>
<dbReference type="Gene3D" id="3.30.420.40">
    <property type="match status" value="2"/>
</dbReference>
<protein>
    <recommendedName>
        <fullName evidence="6">tRNA N6-adenosine threonylcarbamoyltransferase</fullName>
        <ecNumber evidence="6">2.3.1.234</ecNumber>
    </recommendedName>
    <alternativeName>
        <fullName evidence="6">N6-L-threonylcarbamoyladenine synthase</fullName>
        <shortName evidence="6">t(6)A synthase</shortName>
    </alternativeName>
    <alternativeName>
        <fullName evidence="6">t(6)A37 threonylcarbamoyladenosine biosynthesis protein TsaD</fullName>
    </alternativeName>
    <alternativeName>
        <fullName evidence="6">tRNA threonylcarbamoyladenosine biosynthesis protein TsaD</fullName>
    </alternativeName>
</protein>
<dbReference type="PANTHER" id="PTHR11735:SF6">
    <property type="entry name" value="TRNA N6-ADENOSINE THREONYLCARBAMOYLTRANSFERASE, MITOCHONDRIAL"/>
    <property type="match status" value="1"/>
</dbReference>
<dbReference type="GO" id="GO:0005506">
    <property type="term" value="F:iron ion binding"/>
    <property type="evidence" value="ECO:0007669"/>
    <property type="project" value="UniProtKB-UniRule"/>
</dbReference>
<evidence type="ECO:0000256" key="5">
    <source>
        <dbReference type="ARBA" id="ARBA00048117"/>
    </source>
</evidence>
<evidence type="ECO:0000256" key="4">
    <source>
        <dbReference type="ARBA" id="ARBA00023315"/>
    </source>
</evidence>
<dbReference type="GO" id="GO:0005737">
    <property type="term" value="C:cytoplasm"/>
    <property type="evidence" value="ECO:0007669"/>
    <property type="project" value="UniProtKB-SubCell"/>
</dbReference>
<dbReference type="HAMAP" id="MF_01445">
    <property type="entry name" value="TsaD"/>
    <property type="match status" value="1"/>
</dbReference>
<comment type="catalytic activity">
    <reaction evidence="5 6">
        <text>L-threonylcarbamoyladenylate + adenosine(37) in tRNA = N(6)-L-threonylcarbamoyladenosine(37) in tRNA + AMP + H(+)</text>
        <dbReference type="Rhea" id="RHEA:37059"/>
        <dbReference type="Rhea" id="RHEA-COMP:10162"/>
        <dbReference type="Rhea" id="RHEA-COMP:10163"/>
        <dbReference type="ChEBI" id="CHEBI:15378"/>
        <dbReference type="ChEBI" id="CHEBI:73682"/>
        <dbReference type="ChEBI" id="CHEBI:74411"/>
        <dbReference type="ChEBI" id="CHEBI:74418"/>
        <dbReference type="ChEBI" id="CHEBI:456215"/>
        <dbReference type="EC" id="2.3.1.234"/>
    </reaction>
</comment>
<evidence type="ECO:0000259" key="7">
    <source>
        <dbReference type="Pfam" id="PF00814"/>
    </source>
</evidence>
<comment type="similarity">
    <text evidence="6">Belongs to the KAE1 / TsaD family.</text>
</comment>
<evidence type="ECO:0000256" key="3">
    <source>
        <dbReference type="ARBA" id="ARBA00022723"/>
    </source>
</evidence>
<name>A0A955RIJ2_9BACT</name>
<evidence type="ECO:0000256" key="1">
    <source>
        <dbReference type="ARBA" id="ARBA00022679"/>
    </source>
</evidence>
<accession>A0A955RIJ2</accession>
<feature type="domain" description="Gcp-like" evidence="7">
    <location>
        <begin position="30"/>
        <end position="334"/>
    </location>
</feature>
<feature type="binding site" evidence="6">
    <location>
        <position position="124"/>
    </location>
    <ligand>
        <name>Fe cation</name>
        <dbReference type="ChEBI" id="CHEBI:24875"/>
    </ligand>
</feature>
<feature type="binding site" evidence="6">
    <location>
        <position position="202"/>
    </location>
    <ligand>
        <name>substrate</name>
    </ligand>
</feature>
<dbReference type="EC" id="2.3.1.234" evidence="6"/>
<dbReference type="InterPro" id="IPR017861">
    <property type="entry name" value="KAE1/TsaD"/>
</dbReference>
<dbReference type="Proteomes" id="UP000783287">
    <property type="component" value="Unassembled WGS sequence"/>
</dbReference>
<dbReference type="Pfam" id="PF00814">
    <property type="entry name" value="TsaD"/>
    <property type="match status" value="1"/>
</dbReference>